<dbReference type="InterPro" id="IPR028082">
    <property type="entry name" value="Peripla_BP_I"/>
</dbReference>
<dbReference type="OMA" id="CHIIILE"/>
<dbReference type="InterPro" id="IPR004073">
    <property type="entry name" value="GPCR_3_vmron_rcpt_2"/>
</dbReference>
<evidence type="ECO:0000256" key="8">
    <source>
        <dbReference type="SAM" id="Phobius"/>
    </source>
</evidence>
<feature type="transmembrane region" description="Helical" evidence="8">
    <location>
        <begin position="143"/>
        <end position="166"/>
    </location>
</feature>
<keyword evidence="6 11" id="KW-0675">Receptor</keyword>
<dbReference type="PANTHER" id="PTHR24061">
    <property type="entry name" value="CALCIUM-SENSING RECEPTOR-RELATED"/>
    <property type="match status" value="1"/>
</dbReference>
<feature type="transmembrane region" description="Helical" evidence="8">
    <location>
        <begin position="109"/>
        <end position="131"/>
    </location>
</feature>
<keyword evidence="7" id="KW-0325">Glycoprotein</keyword>
<dbReference type="CDD" id="cd15283">
    <property type="entry name" value="7tmC_V2R_pheromone"/>
    <property type="match status" value="1"/>
</dbReference>
<evidence type="ECO:0000256" key="6">
    <source>
        <dbReference type="ARBA" id="ARBA00023170"/>
    </source>
</evidence>
<keyword evidence="4 8" id="KW-1133">Transmembrane helix</keyword>
<dbReference type="Xenbase" id="XB-GENE-29081295">
    <property type="gene designation" value="LOC100492689"/>
</dbReference>
<dbReference type="Proteomes" id="UP000008143">
    <property type="component" value="Chromosome 8"/>
</dbReference>
<dbReference type="InterPro" id="IPR017978">
    <property type="entry name" value="GPCR_3_C"/>
</dbReference>
<name>A0A8J1IPX2_XENTR</name>
<dbReference type="PRINTS" id="PR00248">
    <property type="entry name" value="GPCRMGR"/>
</dbReference>
<evidence type="ECO:0000256" key="7">
    <source>
        <dbReference type="ARBA" id="ARBA00023180"/>
    </source>
</evidence>
<reference evidence="11" key="1">
    <citation type="submission" date="2025-08" db="UniProtKB">
        <authorList>
            <consortium name="RefSeq"/>
        </authorList>
    </citation>
    <scope>IDENTIFICATION</scope>
    <source>
        <strain evidence="11">Nigerian</strain>
        <tissue evidence="11">Liver and blood</tissue>
    </source>
</reference>
<evidence type="ECO:0000313" key="12">
    <source>
        <dbReference type="Xenbase" id="XB-GENE-29081295"/>
    </source>
</evidence>
<evidence type="ECO:0000256" key="1">
    <source>
        <dbReference type="ARBA" id="ARBA00004141"/>
    </source>
</evidence>
<sequence length="445" mass="50191">MCTLPCTYGFRTAHQRGKAPCCFDCIPCPDGEIANGTNMENCLRCPEDKWSNFLKDDCIERTKDFLSYGDILGVTSSCIAFIFVVITAAVLFVFVKFRRSPIVRANDRNLSYILLVSIMLSFLCSFLFIGYPVELTCMLRQAAFGFIFTVAVSAVLGKTVTVIIAFNATKPNSTFRKWIGTRISIGLVLFFSLGELFICIIWLICSPPFVDTDTKTIPGTIIIQCNEGSFAAFYVVISYIGLLALFSFIVAFLVRKLPDRFNDAQYITFSMLVFCSVWISFIPIYLSSKGKYVVAVEIFTILSSTGGLLLCIFAPKCYIILVKPELNSIRKKRNRLNYYLKNIHLKMASGEDFFFTKDGNIPGKFDILNWIIDKNGAVNKIHVGRFLPNTDQLIINETAIAWGPYFGKLSRYLDHNMLQQDWVDKEKPKNSFLVTGEFSGNGHCE</sequence>
<keyword evidence="3" id="KW-0732">Signal</keyword>
<evidence type="ECO:0000313" key="11">
    <source>
        <dbReference type="RefSeq" id="XP_031747638.1"/>
    </source>
</evidence>
<evidence type="ECO:0000256" key="4">
    <source>
        <dbReference type="ARBA" id="ARBA00022989"/>
    </source>
</evidence>
<gene>
    <name evidence="11 12" type="primary">LOC100492689</name>
</gene>
<dbReference type="Pfam" id="PF00003">
    <property type="entry name" value="7tm_3"/>
    <property type="match status" value="1"/>
</dbReference>
<dbReference type="GeneID" id="100492689"/>
<organism evidence="10 11">
    <name type="scientific">Xenopus tropicalis</name>
    <name type="common">Western clawed frog</name>
    <name type="synonym">Silurana tropicalis</name>
    <dbReference type="NCBI Taxonomy" id="8364"/>
    <lineage>
        <taxon>Eukaryota</taxon>
        <taxon>Metazoa</taxon>
        <taxon>Chordata</taxon>
        <taxon>Craniata</taxon>
        <taxon>Vertebrata</taxon>
        <taxon>Euteleostomi</taxon>
        <taxon>Amphibia</taxon>
        <taxon>Batrachia</taxon>
        <taxon>Anura</taxon>
        <taxon>Pipoidea</taxon>
        <taxon>Pipidae</taxon>
        <taxon>Xenopodinae</taxon>
        <taxon>Xenopus</taxon>
        <taxon>Silurana</taxon>
    </lineage>
</organism>
<evidence type="ECO:0000256" key="3">
    <source>
        <dbReference type="ARBA" id="ARBA00022729"/>
    </source>
</evidence>
<dbReference type="InterPro" id="IPR000068">
    <property type="entry name" value="GPCR_3_Ca_sens_rcpt-rel"/>
</dbReference>
<keyword evidence="2 8" id="KW-0812">Transmembrane</keyword>
<evidence type="ECO:0000313" key="10">
    <source>
        <dbReference type="Proteomes" id="UP000008143"/>
    </source>
</evidence>
<dbReference type="SUPFAM" id="SSF53822">
    <property type="entry name" value="Periplasmic binding protein-like I"/>
    <property type="match status" value="1"/>
</dbReference>
<feature type="transmembrane region" description="Helical" evidence="8">
    <location>
        <begin position="230"/>
        <end position="254"/>
    </location>
</feature>
<keyword evidence="5 8" id="KW-0472">Membrane</keyword>
<dbReference type="InterPro" id="IPR011500">
    <property type="entry name" value="GPCR_3_9-Cys_dom"/>
</dbReference>
<dbReference type="PRINTS" id="PR01535">
    <property type="entry name" value="VOMERONASL2R"/>
</dbReference>
<feature type="transmembrane region" description="Helical" evidence="8">
    <location>
        <begin position="71"/>
        <end position="97"/>
    </location>
</feature>
<dbReference type="InterPro" id="IPR000337">
    <property type="entry name" value="GPCR_3"/>
</dbReference>
<comment type="subcellular location">
    <subcellularLocation>
        <location evidence="1">Membrane</location>
        <topology evidence="1">Multi-pass membrane protein</topology>
    </subcellularLocation>
</comment>
<dbReference type="Gene3D" id="3.40.50.2300">
    <property type="match status" value="2"/>
</dbReference>
<dbReference type="Pfam" id="PF07562">
    <property type="entry name" value="NCD3G"/>
    <property type="match status" value="1"/>
</dbReference>
<dbReference type="FunFam" id="2.10.50.30:FF:000009">
    <property type="entry name" value="Vomeronasal 2, receptor 66"/>
    <property type="match status" value="1"/>
</dbReference>
<dbReference type="Gene3D" id="2.10.50.30">
    <property type="entry name" value="GPCR, family 3, nine cysteines domain"/>
    <property type="match status" value="1"/>
</dbReference>
<dbReference type="RefSeq" id="XP_031747638.1">
    <property type="nucleotide sequence ID" value="XM_031891778.1"/>
</dbReference>
<dbReference type="OrthoDB" id="5984008at2759"/>
<feature type="transmembrane region" description="Helical" evidence="8">
    <location>
        <begin position="298"/>
        <end position="322"/>
    </location>
</feature>
<dbReference type="AGR" id="Xenbase:XB-GENE-29081295"/>
<keyword evidence="10" id="KW-1185">Reference proteome</keyword>
<dbReference type="InterPro" id="IPR038550">
    <property type="entry name" value="GPCR_3_9-Cys_sf"/>
</dbReference>
<feature type="domain" description="G-protein coupled receptors family 3 profile" evidence="9">
    <location>
        <begin position="72"/>
        <end position="336"/>
    </location>
</feature>
<protein>
    <submittedName>
        <fullName evidence="11">Vomeronasal type-2 receptor 26</fullName>
    </submittedName>
</protein>
<feature type="transmembrane region" description="Helical" evidence="8">
    <location>
        <begin position="266"/>
        <end position="286"/>
    </location>
</feature>
<proteinExistence type="predicted"/>
<dbReference type="PROSITE" id="PS50259">
    <property type="entry name" value="G_PROTEIN_RECEP_F3_4"/>
    <property type="match status" value="1"/>
</dbReference>
<evidence type="ECO:0000259" key="9">
    <source>
        <dbReference type="PROSITE" id="PS50259"/>
    </source>
</evidence>
<feature type="transmembrane region" description="Helical" evidence="8">
    <location>
        <begin position="187"/>
        <end position="210"/>
    </location>
</feature>
<dbReference type="KEGG" id="xtr:100492689"/>
<accession>A0A8J1IPX2</accession>
<evidence type="ECO:0000256" key="2">
    <source>
        <dbReference type="ARBA" id="ARBA00022692"/>
    </source>
</evidence>
<dbReference type="GO" id="GO:0005886">
    <property type="term" value="C:plasma membrane"/>
    <property type="evidence" value="ECO:0000318"/>
    <property type="project" value="GO_Central"/>
</dbReference>
<dbReference type="AlphaFoldDB" id="A0A8J1IPX2"/>
<evidence type="ECO:0000256" key="5">
    <source>
        <dbReference type="ARBA" id="ARBA00023136"/>
    </source>
</evidence>
<dbReference type="PANTHER" id="PTHR24061:SF612">
    <property type="entry name" value="VOMERONASAL TYPE-2 RECEPTOR 26"/>
    <property type="match status" value="1"/>
</dbReference>
<dbReference type="GO" id="GO:0004930">
    <property type="term" value="F:G protein-coupled receptor activity"/>
    <property type="evidence" value="ECO:0000318"/>
    <property type="project" value="GO_Central"/>
</dbReference>